<evidence type="ECO:0000256" key="1">
    <source>
        <dbReference type="SAM" id="MobiDB-lite"/>
    </source>
</evidence>
<dbReference type="OrthoDB" id="16543at10239"/>
<keyword evidence="3" id="KW-1185">Reference proteome</keyword>
<dbReference type="KEGG" id="vg:32766074"/>
<evidence type="ECO:0000313" key="2">
    <source>
        <dbReference type="EMBL" id="AJR28391.1"/>
    </source>
</evidence>
<reference evidence="2 3" key="1">
    <citation type="journal article" date="2015" name="PLoS Pathog.">
        <title>Evolution of genome size and complexity in the rhabdoviridae.</title>
        <authorList>
            <person name="Walker P.J."/>
            <person name="Firth C."/>
            <person name="Widen S.G."/>
            <person name="Blasdell K.R."/>
            <person name="Guzman H."/>
            <person name="Wood T.G."/>
            <person name="Paradkar P.N."/>
            <person name="Holmes E.C."/>
            <person name="Tesh R.B."/>
            <person name="Vasilakis N."/>
        </authorList>
    </citation>
    <scope>NUCLEOTIDE SEQUENCE [LARGE SCALE GENOMIC DNA]</scope>
    <source>
        <strain evidence="2">UF-11</strain>
    </source>
</reference>
<accession>A0A0D3R1A2</accession>
<sequence>MQRQRISIPYVTDSILTDASKAHDPNEVQDNESIPTIKILPGLSGDQKLNELLDSRELNFRTRASSTSSYDDDDWAESIIDLSKKDESTTHNYQKGGDNSYKSKDTSADLDTPPNKKDSASCTTNDASNLQSIQEANVFDTSHLYPLMELPHSFSHCIPKLQFFLKYYNLYEDVDYVIDKDNTKYYFFPTKKWLQGPEEYEVRTSDHPIESEDVTEEHGEVHALLDFLSKGFYVEKRNIKGKYYFDLNNPSLNVNKIAKQDGDAHGWSDSKKIDAIFKASGIYRAMRLKAKW</sequence>
<feature type="region of interest" description="Disordered" evidence="1">
    <location>
        <begin position="17"/>
        <end position="41"/>
    </location>
</feature>
<evidence type="ECO:0000313" key="3">
    <source>
        <dbReference type="Proteomes" id="UP000144818"/>
    </source>
</evidence>
<dbReference type="EMBL" id="KM204997">
    <property type="protein sequence ID" value="AJR28391.1"/>
    <property type="molecule type" value="Viral_cRNA"/>
</dbReference>
<dbReference type="Proteomes" id="UP000144818">
    <property type="component" value="Segment"/>
</dbReference>
<proteinExistence type="predicted"/>
<dbReference type="RefSeq" id="YP_009362245.1">
    <property type="nucleotide sequence ID" value="NC_034546.1"/>
</dbReference>
<dbReference type="GeneID" id="32766074"/>
<organism evidence="2 3">
    <name type="scientific">Sweetwater Branch virus</name>
    <dbReference type="NCBI Taxonomy" id="1272958"/>
    <lineage>
        <taxon>Viruses</taxon>
        <taxon>Riboviria</taxon>
        <taxon>Orthornavirae</taxon>
        <taxon>Negarnaviricota</taxon>
        <taxon>Haploviricotina</taxon>
        <taxon>Monjiviricetes</taxon>
        <taxon>Mononegavirales</taxon>
        <taxon>Rhabdoviridae</taxon>
        <taxon>Alpharhabdovirinae</taxon>
        <taxon>Tibrovirus</taxon>
        <taxon>Tibrovirus sweetwater</taxon>
    </lineage>
</organism>
<feature type="region of interest" description="Disordered" evidence="1">
    <location>
        <begin position="88"/>
        <end position="127"/>
    </location>
</feature>
<name>A0A0D3R1A2_9RHAB</name>
<protein>
    <submittedName>
        <fullName evidence="2">Phosphoprotein</fullName>
    </submittedName>
</protein>